<dbReference type="EMBL" id="DVFN01000077">
    <property type="protein sequence ID" value="HIQ69705.1"/>
    <property type="molecule type" value="Genomic_DNA"/>
</dbReference>
<name>A0A9D0Z871_9FIRM</name>
<evidence type="ECO:0000256" key="7">
    <source>
        <dbReference type="SAM" id="Phobius"/>
    </source>
</evidence>
<reference evidence="9" key="2">
    <citation type="journal article" date="2021" name="PeerJ">
        <title>Extensive microbial diversity within the chicken gut microbiome revealed by metagenomics and culture.</title>
        <authorList>
            <person name="Gilroy R."/>
            <person name="Ravi A."/>
            <person name="Getino M."/>
            <person name="Pursley I."/>
            <person name="Horton D.L."/>
            <person name="Alikhan N.F."/>
            <person name="Baker D."/>
            <person name="Gharbi K."/>
            <person name="Hall N."/>
            <person name="Watson M."/>
            <person name="Adriaenssens E.M."/>
            <person name="Foster-Nyarko E."/>
            <person name="Jarju S."/>
            <person name="Secka A."/>
            <person name="Antonio M."/>
            <person name="Oren A."/>
            <person name="Chaudhuri R.R."/>
            <person name="La Ragione R."/>
            <person name="Hildebrand F."/>
            <person name="Pallen M.J."/>
        </authorList>
    </citation>
    <scope>NUCLEOTIDE SEQUENCE</scope>
    <source>
        <strain evidence="9">ChiSjej2B20-13462</strain>
    </source>
</reference>
<feature type="transmembrane region" description="Helical" evidence="7">
    <location>
        <begin position="392"/>
        <end position="415"/>
    </location>
</feature>
<evidence type="ECO:0000256" key="5">
    <source>
        <dbReference type="ARBA" id="ARBA00022989"/>
    </source>
</evidence>
<keyword evidence="4" id="KW-0677">Repeat</keyword>
<feature type="transmembrane region" description="Helical" evidence="7">
    <location>
        <begin position="222"/>
        <end position="238"/>
    </location>
</feature>
<organism evidence="9 10">
    <name type="scientific">Candidatus Avoscillospira stercorigallinarum</name>
    <dbReference type="NCBI Taxonomy" id="2840708"/>
    <lineage>
        <taxon>Bacteria</taxon>
        <taxon>Bacillati</taxon>
        <taxon>Bacillota</taxon>
        <taxon>Clostridia</taxon>
        <taxon>Eubacteriales</taxon>
        <taxon>Oscillospiraceae</taxon>
        <taxon>Oscillospiraceae incertae sedis</taxon>
        <taxon>Candidatus Avoscillospira</taxon>
    </lineage>
</organism>
<evidence type="ECO:0000256" key="4">
    <source>
        <dbReference type="ARBA" id="ARBA00022737"/>
    </source>
</evidence>
<feature type="domain" description="Citrate transporter-like" evidence="8">
    <location>
        <begin position="9"/>
        <end position="332"/>
    </location>
</feature>
<dbReference type="PANTHER" id="PTHR43652">
    <property type="entry name" value="BASIC AMINO ACID ANTIPORTER YFCC-RELATED"/>
    <property type="match status" value="1"/>
</dbReference>
<comment type="subcellular location">
    <subcellularLocation>
        <location evidence="1">Membrane</location>
        <topology evidence="1">Multi-pass membrane protein</topology>
    </subcellularLocation>
</comment>
<evidence type="ECO:0000259" key="8">
    <source>
        <dbReference type="Pfam" id="PF03600"/>
    </source>
</evidence>
<keyword evidence="2" id="KW-0813">Transport</keyword>
<dbReference type="GO" id="GO:0005886">
    <property type="term" value="C:plasma membrane"/>
    <property type="evidence" value="ECO:0007669"/>
    <property type="project" value="TreeGrafter"/>
</dbReference>
<dbReference type="InterPro" id="IPR051679">
    <property type="entry name" value="DASS-Related_Transporters"/>
</dbReference>
<keyword evidence="5 7" id="KW-1133">Transmembrane helix</keyword>
<evidence type="ECO:0000256" key="3">
    <source>
        <dbReference type="ARBA" id="ARBA00022692"/>
    </source>
</evidence>
<proteinExistence type="predicted"/>
<dbReference type="Proteomes" id="UP000886874">
    <property type="component" value="Unassembled WGS sequence"/>
</dbReference>
<accession>A0A9D0Z871</accession>
<dbReference type="InterPro" id="IPR004680">
    <property type="entry name" value="Cit_transptr-like_dom"/>
</dbReference>
<sequence>MLILLFTFIALLSGKLSYGVVGATIISLLIITGVLDVSEALAGFSNTNVAIMLCMMVLSGALMKTSLVERIVGLVRNVGHSERALIAGFGLIAAAMSQFMNAFVAVACLLPLITGLCSQLNIKRTKVIYPVMVIALTWIFLFPVGMGASTIAQMNGYLESFGSEFRFNMMDMTIGRLPGVILNTLFCIFILPRVCPDKPSVEFRDDLGREVAKSTLSRPREILCYIIAVVMVVLMILAGTIGIQVYTVAIVGASALALFGILSEKEAFQSINFGMVFFFAAILPLSTALTKTGASDVIADAIITILGGSTNPWLISTVFVLVCFVATQFLSNTGCVQVFTPLALMVCVQLNMNPVGIMSLVNIGCCASYLTPMANPGIPLTMSAGGYSLKDCIKIGILPGLLICAIGVVWCSLFFPAY</sequence>
<evidence type="ECO:0000256" key="2">
    <source>
        <dbReference type="ARBA" id="ARBA00022448"/>
    </source>
</evidence>
<feature type="transmembrane region" description="Helical" evidence="7">
    <location>
        <begin position="245"/>
        <end position="262"/>
    </location>
</feature>
<protein>
    <submittedName>
        <fullName evidence="9">Anion permease</fullName>
    </submittedName>
</protein>
<gene>
    <name evidence="9" type="ORF">IAA67_05185</name>
</gene>
<dbReference type="AlphaFoldDB" id="A0A9D0Z871"/>
<reference evidence="9" key="1">
    <citation type="submission" date="2020-10" db="EMBL/GenBank/DDBJ databases">
        <authorList>
            <person name="Gilroy R."/>
        </authorList>
    </citation>
    <scope>NUCLEOTIDE SEQUENCE</scope>
    <source>
        <strain evidence="9">ChiSjej2B20-13462</strain>
    </source>
</reference>
<evidence type="ECO:0000256" key="1">
    <source>
        <dbReference type="ARBA" id="ARBA00004141"/>
    </source>
</evidence>
<evidence type="ECO:0000256" key="6">
    <source>
        <dbReference type="ARBA" id="ARBA00023136"/>
    </source>
</evidence>
<feature type="transmembrane region" description="Helical" evidence="7">
    <location>
        <begin position="127"/>
        <end position="152"/>
    </location>
</feature>
<keyword evidence="3 7" id="KW-0812">Transmembrane</keyword>
<dbReference type="GO" id="GO:0055085">
    <property type="term" value="P:transmembrane transport"/>
    <property type="evidence" value="ECO:0007669"/>
    <property type="project" value="InterPro"/>
</dbReference>
<keyword evidence="6 7" id="KW-0472">Membrane</keyword>
<feature type="transmembrane region" description="Helical" evidence="7">
    <location>
        <begin position="350"/>
        <end position="371"/>
    </location>
</feature>
<feature type="transmembrane region" description="Helical" evidence="7">
    <location>
        <begin position="84"/>
        <end position="107"/>
    </location>
</feature>
<dbReference type="PANTHER" id="PTHR43652:SF2">
    <property type="entry name" value="BASIC AMINO ACID ANTIPORTER YFCC-RELATED"/>
    <property type="match status" value="1"/>
</dbReference>
<feature type="transmembrane region" description="Helical" evidence="7">
    <location>
        <begin position="46"/>
        <end position="63"/>
    </location>
</feature>
<evidence type="ECO:0000313" key="10">
    <source>
        <dbReference type="Proteomes" id="UP000886874"/>
    </source>
</evidence>
<evidence type="ECO:0000313" key="9">
    <source>
        <dbReference type="EMBL" id="HIQ69705.1"/>
    </source>
</evidence>
<comment type="caution">
    <text evidence="9">The sequence shown here is derived from an EMBL/GenBank/DDBJ whole genome shotgun (WGS) entry which is preliminary data.</text>
</comment>
<feature type="transmembrane region" description="Helical" evidence="7">
    <location>
        <begin position="173"/>
        <end position="191"/>
    </location>
</feature>
<dbReference type="Pfam" id="PF03600">
    <property type="entry name" value="CitMHS"/>
    <property type="match status" value="1"/>
</dbReference>
<feature type="transmembrane region" description="Helical" evidence="7">
    <location>
        <begin position="301"/>
        <end position="330"/>
    </location>
</feature>
<feature type="transmembrane region" description="Helical" evidence="7">
    <location>
        <begin position="268"/>
        <end position="289"/>
    </location>
</feature>